<dbReference type="RefSeq" id="WP_118256004.1">
    <property type="nucleotide sequence ID" value="NZ_DAWERD010000014.1"/>
</dbReference>
<evidence type="ECO:0000256" key="4">
    <source>
        <dbReference type="PIRSR" id="PIRSR005539-1"/>
    </source>
</evidence>
<feature type="active site" evidence="4">
    <location>
        <position position="244"/>
    </location>
</feature>
<dbReference type="NCBIfam" id="TIGR01250">
    <property type="entry name" value="pro_imino_pep_2"/>
    <property type="match status" value="1"/>
</dbReference>
<dbReference type="SUPFAM" id="SSF53474">
    <property type="entry name" value="alpha/beta-Hydrolases"/>
    <property type="match status" value="1"/>
</dbReference>
<dbReference type="Proteomes" id="UP000390763">
    <property type="component" value="Unassembled WGS sequence"/>
</dbReference>
<dbReference type="GO" id="GO:0016020">
    <property type="term" value="C:membrane"/>
    <property type="evidence" value="ECO:0007669"/>
    <property type="project" value="TreeGrafter"/>
</dbReference>
<reference evidence="11 12" key="2">
    <citation type="submission" date="2019-09" db="EMBL/GenBank/DDBJ databases">
        <title>Distinct polysaccharide growth profiles of human intestinal Prevotella copri isolates.</title>
        <authorList>
            <person name="Fehlner-Peach H."/>
            <person name="Magnabosco C."/>
            <person name="Raghavan V."/>
            <person name="Scher J.U."/>
            <person name="Tett A."/>
            <person name="Cox L.M."/>
            <person name="Gottsegen C."/>
            <person name="Watters A."/>
            <person name="Wiltshire- Gordon J.D."/>
            <person name="Segata N."/>
            <person name="Bonneau R."/>
            <person name="Littman D.R."/>
        </authorList>
    </citation>
    <scope>NUCLEOTIDE SEQUENCE [LARGE SCALE GENOMIC DNA]</scope>
    <source>
        <strain evidence="8 11">BVe41219</strain>
        <strain evidence="7">IAK279</strain>
        <strain evidence="12">iAK279</strain>
    </source>
</reference>
<dbReference type="GO" id="GO:0008233">
    <property type="term" value="F:peptidase activity"/>
    <property type="evidence" value="ECO:0007669"/>
    <property type="project" value="InterPro"/>
</dbReference>
<dbReference type="Proteomes" id="UP000358159">
    <property type="component" value="Unassembled WGS sequence"/>
</dbReference>
<evidence type="ECO:0000313" key="10">
    <source>
        <dbReference type="Proteomes" id="UP000284548"/>
    </source>
</evidence>
<evidence type="ECO:0000313" key="7">
    <source>
        <dbReference type="EMBL" id="MQO03855.1"/>
    </source>
</evidence>
<dbReference type="EMBL" id="JAPDVD010000001">
    <property type="protein sequence ID" value="MCW4137636.1"/>
    <property type="molecule type" value="Genomic_DNA"/>
</dbReference>
<evidence type="ECO:0000313" key="8">
    <source>
        <dbReference type="EMBL" id="MQO56223.1"/>
    </source>
</evidence>
<dbReference type="InterPro" id="IPR050266">
    <property type="entry name" value="AB_hydrolase_sf"/>
</dbReference>
<dbReference type="Pfam" id="PF00561">
    <property type="entry name" value="Abhydrolase_1"/>
    <property type="match status" value="1"/>
</dbReference>
<dbReference type="AlphaFoldDB" id="A0A414XIT2"/>
<proteinExistence type="inferred from homology"/>
<evidence type="ECO:0000313" key="11">
    <source>
        <dbReference type="Proteomes" id="UP000358159"/>
    </source>
</evidence>
<dbReference type="Proteomes" id="UP001208620">
    <property type="component" value="Unassembled WGS sequence"/>
</dbReference>
<dbReference type="GO" id="GO:0006508">
    <property type="term" value="P:proteolysis"/>
    <property type="evidence" value="ECO:0007669"/>
    <property type="project" value="InterPro"/>
</dbReference>
<sequence>MEIKEGYMPFMGYQTYYRIVGKTEEGKSPIILLHGGPGSTHNYFELLDRVAESGRAVIMYDQLGCGNSFVEGHPELWTPETWLNELCVLIDYLHIDHFHLLGQSWGGMLAIIYLIEKQAKGVKSAILSSTLSSSKLWASEQHRMIKFMSEEDQRAIAEAEAKDDFSSEAYAKANEHFMLLHCAGEVTEDSPECLRRKKRAGAEAYLHGWGPNEYTPTGTLRDYDYTDSLGEIQVPCLVMSGTNDLCTPLVAKTLYDGIQDSKWHLFVGARHMPFAEQNDEYCKVLEEWMEEKEGK</sequence>
<dbReference type="PIRSF" id="PIRSF005539">
    <property type="entry name" value="Pept_S33_TRI_F1"/>
    <property type="match status" value="1"/>
</dbReference>
<protein>
    <submittedName>
        <fullName evidence="9">Alpha/beta fold hydrolase</fullName>
    </submittedName>
    <submittedName>
        <fullName evidence="6">Proline iminopeptidase-family hydrolase</fullName>
    </submittedName>
</protein>
<evidence type="ECO:0000313" key="9">
    <source>
        <dbReference type="EMBL" id="RHH73761.1"/>
    </source>
</evidence>
<evidence type="ECO:0000256" key="2">
    <source>
        <dbReference type="ARBA" id="ARBA00022801"/>
    </source>
</evidence>
<reference evidence="9 10" key="1">
    <citation type="submission" date="2018-08" db="EMBL/GenBank/DDBJ databases">
        <title>A genome reference for cultivated species of the human gut microbiota.</title>
        <authorList>
            <person name="Zou Y."/>
            <person name="Xue W."/>
            <person name="Luo G."/>
        </authorList>
    </citation>
    <scope>NUCLEOTIDE SEQUENCE [LARGE SCALE GENOMIC DNA]</scope>
    <source>
        <strain evidence="9 10">AM16-54</strain>
    </source>
</reference>
<dbReference type="Gene3D" id="3.40.50.1820">
    <property type="entry name" value="alpha/beta hydrolase"/>
    <property type="match status" value="1"/>
</dbReference>
<dbReference type="PANTHER" id="PTHR43798">
    <property type="entry name" value="MONOACYLGLYCEROL LIPASE"/>
    <property type="match status" value="1"/>
</dbReference>
<comment type="caution">
    <text evidence="9">The sequence shown here is derived from an EMBL/GenBank/DDBJ whole genome shotgun (WGS) entry which is preliminary data.</text>
</comment>
<dbReference type="PRINTS" id="PR00793">
    <property type="entry name" value="PROAMNOPTASE"/>
</dbReference>
<name>A0A414XIT2_9BACT</name>
<dbReference type="EMBL" id="VZAZ01000049">
    <property type="protein sequence ID" value="MQO56223.1"/>
    <property type="molecule type" value="Genomic_DNA"/>
</dbReference>
<feature type="active site" description="Proton donor" evidence="4">
    <location>
        <position position="271"/>
    </location>
</feature>
<dbReference type="EMBL" id="QRKB01000106">
    <property type="protein sequence ID" value="RHH73761.1"/>
    <property type="molecule type" value="Genomic_DNA"/>
</dbReference>
<accession>A0A414XIT2</accession>
<gene>
    <name evidence="9" type="ORF">DW192_16385</name>
    <name evidence="8" type="ORF">F7D42_11020</name>
    <name evidence="7" type="ORF">F7D62_07000</name>
    <name evidence="6" type="ORF">ONT01_07565</name>
</gene>
<evidence type="ECO:0000259" key="5">
    <source>
        <dbReference type="Pfam" id="PF00561"/>
    </source>
</evidence>
<dbReference type="PANTHER" id="PTHR43798:SF33">
    <property type="entry name" value="HYDROLASE, PUTATIVE (AFU_ORTHOLOGUE AFUA_2G14860)-RELATED"/>
    <property type="match status" value="1"/>
</dbReference>
<keyword evidence="2 3" id="KW-0378">Hydrolase</keyword>
<organism evidence="9 10">
    <name type="scientific">Segatella copri</name>
    <dbReference type="NCBI Taxonomy" id="165179"/>
    <lineage>
        <taxon>Bacteria</taxon>
        <taxon>Pseudomonadati</taxon>
        <taxon>Bacteroidota</taxon>
        <taxon>Bacteroidia</taxon>
        <taxon>Bacteroidales</taxon>
        <taxon>Prevotellaceae</taxon>
        <taxon>Segatella</taxon>
    </lineage>
</organism>
<dbReference type="Proteomes" id="UP000284548">
    <property type="component" value="Unassembled WGS sequence"/>
</dbReference>
<dbReference type="InterPro" id="IPR002410">
    <property type="entry name" value="Peptidase_S33"/>
</dbReference>
<dbReference type="EMBL" id="VZBT01000056">
    <property type="protein sequence ID" value="MQO03855.1"/>
    <property type="molecule type" value="Genomic_DNA"/>
</dbReference>
<dbReference type="InterPro" id="IPR029058">
    <property type="entry name" value="AB_hydrolase_fold"/>
</dbReference>
<dbReference type="InterPro" id="IPR005945">
    <property type="entry name" value="Pro_imino_pep"/>
</dbReference>
<dbReference type="NCBIfam" id="NF045945">
    <property type="entry name" value="ProImpepLactob"/>
    <property type="match status" value="1"/>
</dbReference>
<evidence type="ECO:0000313" key="6">
    <source>
        <dbReference type="EMBL" id="MCW4137636.1"/>
    </source>
</evidence>
<feature type="active site" description="Nucleophile" evidence="4">
    <location>
        <position position="104"/>
    </location>
</feature>
<evidence type="ECO:0000256" key="3">
    <source>
        <dbReference type="PIRNR" id="PIRNR005539"/>
    </source>
</evidence>
<reference evidence="6" key="3">
    <citation type="submission" date="2022-11" db="EMBL/GenBank/DDBJ databases">
        <title>Genomic repertoires linked with pathogenic potency of arthritogenic Prevotella copri isolated from the gut of rheumatoid arthritis patients.</title>
        <authorList>
            <person name="Nii T."/>
            <person name="Maeda Y."/>
            <person name="Motooka D."/>
            <person name="Naito M."/>
            <person name="Matsumoto Y."/>
            <person name="Ogawa T."/>
            <person name="Oguro-Igashira E."/>
            <person name="Kishikawa T."/>
            <person name="Yamashita M."/>
            <person name="Koizumi S."/>
            <person name="Kurakawa T."/>
            <person name="Okumura R."/>
            <person name="Kayama H."/>
            <person name="Murakami M."/>
            <person name="Sakaguchi T."/>
            <person name="Das B."/>
            <person name="Nakamura S."/>
            <person name="Okada Y."/>
            <person name="Kumanogoh A."/>
            <person name="Takeda K."/>
        </authorList>
    </citation>
    <scope>NUCLEOTIDE SEQUENCE</scope>
    <source>
        <strain evidence="6">H105_2-2</strain>
    </source>
</reference>
<evidence type="ECO:0000313" key="12">
    <source>
        <dbReference type="Proteomes" id="UP000390763"/>
    </source>
</evidence>
<comment type="similarity">
    <text evidence="1 3">Belongs to the peptidase S33 family.</text>
</comment>
<evidence type="ECO:0000256" key="1">
    <source>
        <dbReference type="ARBA" id="ARBA00010088"/>
    </source>
</evidence>
<dbReference type="InterPro" id="IPR000073">
    <property type="entry name" value="AB_hydrolase_1"/>
</dbReference>
<feature type="domain" description="AB hydrolase-1" evidence="5">
    <location>
        <begin position="29"/>
        <end position="276"/>
    </location>
</feature>